<dbReference type="Proteomes" id="UP000836597">
    <property type="component" value="Chromosome"/>
</dbReference>
<name>A0A8S0WGJ9_9FIRM</name>
<dbReference type="GO" id="GO:0016829">
    <property type="term" value="F:lyase activity"/>
    <property type="evidence" value="ECO:0007669"/>
    <property type="project" value="UniProtKB-KW"/>
</dbReference>
<evidence type="ECO:0000256" key="1">
    <source>
        <dbReference type="ARBA" id="ARBA00004496"/>
    </source>
</evidence>
<accession>A0A8S0WGJ9</accession>
<dbReference type="InterPro" id="IPR023439">
    <property type="entry name" value="Mal_deCO2ase/Cit_lyase_ACP"/>
</dbReference>
<evidence type="ECO:0000256" key="3">
    <source>
        <dbReference type="ARBA" id="ARBA00022553"/>
    </source>
</evidence>
<dbReference type="KEGG" id="aacx:DEACI_2623"/>
<dbReference type="EMBL" id="LR746496">
    <property type="protein sequence ID" value="CAA7601952.1"/>
    <property type="molecule type" value="Genomic_DNA"/>
</dbReference>
<sequence length="90" mass="9666">MLVTKTAQAGSTANSDVLITVSPSETPGIHLQLKSKDVVLKLFGEQIEKVIMDKAKELGADNVTIKAEDKGALDYTIRARLQAALERASN</sequence>
<dbReference type="GO" id="GO:0005737">
    <property type="term" value="C:cytoplasm"/>
    <property type="evidence" value="ECO:0007669"/>
    <property type="project" value="UniProtKB-SubCell"/>
</dbReference>
<proteinExistence type="predicted"/>
<reference evidence="4" key="2">
    <citation type="submission" date="2020-01" db="EMBL/GenBank/DDBJ databases">
        <authorList>
            <person name="Hornung B."/>
        </authorList>
    </citation>
    <scope>NUCLEOTIDE SEQUENCE</scope>
    <source>
        <strain evidence="4">PacBioINE</strain>
    </source>
</reference>
<keyword evidence="6" id="KW-1185">Reference proteome</keyword>
<dbReference type="AlphaFoldDB" id="A0A8S0WGJ9"/>
<dbReference type="NCBIfam" id="TIGR01608">
    <property type="entry name" value="citD"/>
    <property type="match status" value="1"/>
</dbReference>
<dbReference type="Proteomes" id="UP001071230">
    <property type="component" value="Unassembled WGS sequence"/>
</dbReference>
<evidence type="ECO:0000313" key="6">
    <source>
        <dbReference type="Proteomes" id="UP001071230"/>
    </source>
</evidence>
<dbReference type="InterPro" id="IPR006495">
    <property type="entry name" value="CitD"/>
</dbReference>
<gene>
    <name evidence="4" type="ORF">DEACI_2623</name>
    <name evidence="5" type="ORF">DEACI_2679</name>
</gene>
<dbReference type="EMBL" id="CDGJ01000078">
    <property type="protein sequence ID" value="CEJ08204.1"/>
    <property type="molecule type" value="Genomic_DNA"/>
</dbReference>
<keyword evidence="4" id="KW-0456">Lyase</keyword>
<organism evidence="4">
    <name type="scientific">Acididesulfobacillus acetoxydans</name>
    <dbReference type="NCBI Taxonomy" id="1561005"/>
    <lineage>
        <taxon>Bacteria</taxon>
        <taxon>Bacillati</taxon>
        <taxon>Bacillota</taxon>
        <taxon>Clostridia</taxon>
        <taxon>Eubacteriales</taxon>
        <taxon>Peptococcaceae</taxon>
        <taxon>Acididesulfobacillus</taxon>
    </lineage>
</organism>
<dbReference type="NCBIfam" id="NF009726">
    <property type="entry name" value="PRK13253.1"/>
    <property type="match status" value="1"/>
</dbReference>
<reference evidence="5" key="1">
    <citation type="submission" date="2014-11" db="EMBL/GenBank/DDBJ databases">
        <authorList>
            <person name="Hornung B.V."/>
        </authorList>
    </citation>
    <scope>NUCLEOTIDE SEQUENCE</scope>
    <source>
        <strain evidence="5">INE</strain>
    </source>
</reference>
<comment type="subcellular location">
    <subcellularLocation>
        <location evidence="1">Cytoplasm</location>
    </subcellularLocation>
</comment>
<evidence type="ECO:0000313" key="4">
    <source>
        <dbReference type="EMBL" id="CAA7601952.1"/>
    </source>
</evidence>
<dbReference type="Pfam" id="PF06857">
    <property type="entry name" value="ACP"/>
    <property type="match status" value="1"/>
</dbReference>
<dbReference type="RefSeq" id="WP_240985407.1">
    <property type="nucleotide sequence ID" value="NZ_CDGJ01000078.1"/>
</dbReference>
<keyword evidence="2" id="KW-0963">Cytoplasm</keyword>
<protein>
    <submittedName>
        <fullName evidence="4">Lyase citrate acyl carrier gamma chain citd signal direct</fullName>
    </submittedName>
    <submittedName>
        <fullName evidence="5">Malonate decarboxylase delta subunit (MdcD)</fullName>
    </submittedName>
</protein>
<evidence type="ECO:0000313" key="5">
    <source>
        <dbReference type="EMBL" id="CEJ08204.1"/>
    </source>
</evidence>
<keyword evidence="3" id="KW-0597">Phosphoprotein</keyword>
<evidence type="ECO:0000256" key="2">
    <source>
        <dbReference type="ARBA" id="ARBA00022490"/>
    </source>
</evidence>